<keyword evidence="2" id="KW-1185">Reference proteome</keyword>
<dbReference type="eggNOG" id="ENOG50341MJ">
    <property type="taxonomic scope" value="Bacteria"/>
</dbReference>
<evidence type="ECO:0000313" key="1">
    <source>
        <dbReference type="EMBL" id="ABD24706.1"/>
    </source>
</evidence>
<organism evidence="1 2">
    <name type="scientific">Novosphingobium aromaticivorans (strain ATCC 700278 / DSM 12444 / CCUG 56034 / CIP 105152 / NBRC 16084 / F199)</name>
    <dbReference type="NCBI Taxonomy" id="279238"/>
    <lineage>
        <taxon>Bacteria</taxon>
        <taxon>Pseudomonadati</taxon>
        <taxon>Pseudomonadota</taxon>
        <taxon>Alphaproteobacteria</taxon>
        <taxon>Sphingomonadales</taxon>
        <taxon>Sphingomonadaceae</taxon>
        <taxon>Novosphingobium</taxon>
    </lineage>
</organism>
<evidence type="ECO:0008006" key="3">
    <source>
        <dbReference type="Google" id="ProtNLM"/>
    </source>
</evidence>
<proteinExistence type="predicted"/>
<evidence type="ECO:0000313" key="2">
    <source>
        <dbReference type="Proteomes" id="UP000009134"/>
    </source>
</evidence>
<reference evidence="2" key="1">
    <citation type="submission" date="2006-01" db="EMBL/GenBank/DDBJ databases">
        <title>Complete sequence of Novosphingobium aromaticivorans DSM 12444.</title>
        <authorList>
            <consortium name="US DOE Joint Genome Institute"/>
            <person name="Copeland A."/>
            <person name="Lucas S."/>
            <person name="Lapidus A."/>
            <person name="Barry K."/>
            <person name="Detter J.C."/>
            <person name="Glavina T."/>
            <person name="Hammon N."/>
            <person name="Israni S."/>
            <person name="Pitluck S."/>
            <person name="Chain P."/>
            <person name="Malfatti S."/>
            <person name="Shin M."/>
            <person name="Vergez L."/>
            <person name="Schmutz J."/>
            <person name="Larimer F."/>
            <person name="Land M."/>
            <person name="Kyrpides N."/>
            <person name="Ivanova N."/>
            <person name="Fredrickson J."/>
            <person name="Balkwill D."/>
            <person name="Romine M.F."/>
            <person name="Richardson P."/>
        </authorList>
    </citation>
    <scope>NUCLEOTIDE SEQUENCE [LARGE SCALE GENOMIC DNA]</scope>
    <source>
        <strain evidence="2">ATCC 700278 / DSM 12444 / CCUG 56034 / CIP 105152 / NBRC 16084 / F199</strain>
    </source>
</reference>
<dbReference type="HOGENOM" id="CLU_1330812_0_0_5"/>
<accession>Q2GBR7</accession>
<dbReference type="Proteomes" id="UP000009134">
    <property type="component" value="Chromosome"/>
</dbReference>
<dbReference type="AlphaFoldDB" id="Q2GBR7"/>
<sequence>MKRAAVGFYWTLPVPWDGFTELPDDIEDAAKASRTIRYQRELVTAYAASQGYELIREVHFLELEPDRGTEFIFEPLRKVEEICQAKNAIMLFVEFAEVQGWRSHAPLHAWANQVSIDVMPISACPTMVDDTVFDPHRHFAEWRHRQRQWIESKSQRIALAAQRAEELKGAGMSNTAAATTLNGEGIRSPTGRLWTSDTLRKFARSL</sequence>
<dbReference type="KEGG" id="nar:Saro_0258"/>
<dbReference type="STRING" id="279238.Saro_0258"/>
<gene>
    <name evidence="1" type="ordered locus">Saro_0258</name>
</gene>
<dbReference type="RefSeq" id="WP_011443920.1">
    <property type="nucleotide sequence ID" value="NC_007794.1"/>
</dbReference>
<dbReference type="EMBL" id="CP000248">
    <property type="protein sequence ID" value="ABD24706.1"/>
    <property type="molecule type" value="Genomic_DNA"/>
</dbReference>
<protein>
    <recommendedName>
        <fullName evidence="3">Recombinase domain-containing protein</fullName>
    </recommendedName>
</protein>
<name>Q2GBR7_NOVAD</name>